<reference evidence="8 9" key="1">
    <citation type="submission" date="2017-08" db="EMBL/GenBank/DDBJ databases">
        <title>Infants hospitalized years apart are colonized by the same room-sourced microbial strains.</title>
        <authorList>
            <person name="Brooks B."/>
            <person name="Olm M.R."/>
            <person name="Firek B.A."/>
            <person name="Baker R."/>
            <person name="Thomas B.C."/>
            <person name="Morowitz M.J."/>
            <person name="Banfield J.F."/>
        </authorList>
    </citation>
    <scope>NUCLEOTIDE SEQUENCE [LARGE SCALE GENOMIC DNA]</scope>
    <source>
        <strain evidence="8">S2_003_000_R2_14</strain>
    </source>
</reference>
<keyword evidence="3" id="KW-0731">Sigma factor</keyword>
<dbReference type="EMBL" id="QFQP01000010">
    <property type="protein sequence ID" value="PZR13307.1"/>
    <property type="molecule type" value="Genomic_DNA"/>
</dbReference>
<evidence type="ECO:0000256" key="2">
    <source>
        <dbReference type="ARBA" id="ARBA00023015"/>
    </source>
</evidence>
<accession>A0A2W5THM2</accession>
<evidence type="ECO:0000256" key="1">
    <source>
        <dbReference type="ARBA" id="ARBA00010641"/>
    </source>
</evidence>
<dbReference type="Proteomes" id="UP000249061">
    <property type="component" value="Unassembled WGS sequence"/>
</dbReference>
<feature type="domain" description="RNA polymerase sigma-70 region 2" evidence="6">
    <location>
        <begin position="39"/>
        <end position="105"/>
    </location>
</feature>
<dbReference type="AlphaFoldDB" id="A0A2W5THM2"/>
<protein>
    <submittedName>
        <fullName evidence="8">RNA polymerase subunit sigma-70</fullName>
    </submittedName>
</protein>
<dbReference type="InterPro" id="IPR007627">
    <property type="entry name" value="RNA_pol_sigma70_r2"/>
</dbReference>
<dbReference type="Gene3D" id="1.10.1740.10">
    <property type="match status" value="1"/>
</dbReference>
<dbReference type="Gene3D" id="1.10.10.10">
    <property type="entry name" value="Winged helix-like DNA-binding domain superfamily/Winged helix DNA-binding domain"/>
    <property type="match status" value="1"/>
</dbReference>
<dbReference type="NCBIfam" id="TIGR02937">
    <property type="entry name" value="sigma70-ECF"/>
    <property type="match status" value="1"/>
</dbReference>
<dbReference type="InterPro" id="IPR013249">
    <property type="entry name" value="RNA_pol_sigma70_r4_t2"/>
</dbReference>
<dbReference type="InterPro" id="IPR036388">
    <property type="entry name" value="WH-like_DNA-bd_sf"/>
</dbReference>
<comment type="similarity">
    <text evidence="1">Belongs to the sigma-70 factor family. ECF subfamily.</text>
</comment>
<evidence type="ECO:0000256" key="5">
    <source>
        <dbReference type="ARBA" id="ARBA00023163"/>
    </source>
</evidence>
<dbReference type="InterPro" id="IPR014284">
    <property type="entry name" value="RNA_pol_sigma-70_dom"/>
</dbReference>
<dbReference type="InterPro" id="IPR039425">
    <property type="entry name" value="RNA_pol_sigma-70-like"/>
</dbReference>
<keyword evidence="4" id="KW-0238">DNA-binding</keyword>
<dbReference type="SUPFAM" id="SSF88659">
    <property type="entry name" value="Sigma3 and sigma4 domains of RNA polymerase sigma factors"/>
    <property type="match status" value="1"/>
</dbReference>
<comment type="caution">
    <text evidence="8">The sequence shown here is derived from an EMBL/GenBank/DDBJ whole genome shotgun (WGS) entry which is preliminary data.</text>
</comment>
<dbReference type="Pfam" id="PF04542">
    <property type="entry name" value="Sigma70_r2"/>
    <property type="match status" value="1"/>
</dbReference>
<organism evidence="8 9">
    <name type="scientific">Archangium gephyra</name>
    <dbReference type="NCBI Taxonomy" id="48"/>
    <lineage>
        <taxon>Bacteria</taxon>
        <taxon>Pseudomonadati</taxon>
        <taxon>Myxococcota</taxon>
        <taxon>Myxococcia</taxon>
        <taxon>Myxococcales</taxon>
        <taxon>Cystobacterineae</taxon>
        <taxon>Archangiaceae</taxon>
        <taxon>Archangium</taxon>
    </lineage>
</organism>
<dbReference type="CDD" id="cd06171">
    <property type="entry name" value="Sigma70_r4"/>
    <property type="match status" value="1"/>
</dbReference>
<proteinExistence type="inferred from homology"/>
<sequence>MLLDPPRQKVHGAAPLIPSDDSELVARAAGGEPTAFEALVERHRGRIYGLALRMLNSEDDAAEVLQETFISAYRNLANFRGDAQFGSWVLRIAANHALMRLRHRKVVGQVESPLDEPTFNERGSLMDEVADVGNVEEQAINHELRDAIEAAASKLGDDYREVFVLRDLEGMSYEEIAELTGITVPAVKSRLHRARLSLRSAIDHFYQDRA</sequence>
<dbReference type="GO" id="GO:0003677">
    <property type="term" value="F:DNA binding"/>
    <property type="evidence" value="ECO:0007669"/>
    <property type="project" value="UniProtKB-KW"/>
</dbReference>
<dbReference type="GO" id="GO:0006352">
    <property type="term" value="P:DNA-templated transcription initiation"/>
    <property type="evidence" value="ECO:0007669"/>
    <property type="project" value="InterPro"/>
</dbReference>
<dbReference type="PANTHER" id="PTHR43133">
    <property type="entry name" value="RNA POLYMERASE ECF-TYPE SIGMA FACTO"/>
    <property type="match status" value="1"/>
</dbReference>
<evidence type="ECO:0000259" key="6">
    <source>
        <dbReference type="Pfam" id="PF04542"/>
    </source>
</evidence>
<dbReference type="GO" id="GO:0016987">
    <property type="term" value="F:sigma factor activity"/>
    <property type="evidence" value="ECO:0007669"/>
    <property type="project" value="UniProtKB-KW"/>
</dbReference>
<evidence type="ECO:0000256" key="4">
    <source>
        <dbReference type="ARBA" id="ARBA00023125"/>
    </source>
</evidence>
<evidence type="ECO:0000313" key="8">
    <source>
        <dbReference type="EMBL" id="PZR13307.1"/>
    </source>
</evidence>
<evidence type="ECO:0000313" key="9">
    <source>
        <dbReference type="Proteomes" id="UP000249061"/>
    </source>
</evidence>
<dbReference type="SUPFAM" id="SSF88946">
    <property type="entry name" value="Sigma2 domain of RNA polymerase sigma factors"/>
    <property type="match status" value="1"/>
</dbReference>
<feature type="domain" description="RNA polymerase sigma factor 70 region 4 type 2" evidence="7">
    <location>
        <begin position="146"/>
        <end position="198"/>
    </location>
</feature>
<dbReference type="InterPro" id="IPR013324">
    <property type="entry name" value="RNA_pol_sigma_r3/r4-like"/>
</dbReference>
<keyword evidence="2" id="KW-0805">Transcription regulation</keyword>
<dbReference type="PANTHER" id="PTHR43133:SF8">
    <property type="entry name" value="RNA POLYMERASE SIGMA FACTOR HI_1459-RELATED"/>
    <property type="match status" value="1"/>
</dbReference>
<dbReference type="Pfam" id="PF08281">
    <property type="entry name" value="Sigma70_r4_2"/>
    <property type="match status" value="1"/>
</dbReference>
<keyword evidence="5" id="KW-0804">Transcription</keyword>
<name>A0A2W5THM2_9BACT</name>
<dbReference type="InterPro" id="IPR013325">
    <property type="entry name" value="RNA_pol_sigma_r2"/>
</dbReference>
<gene>
    <name evidence="8" type="ORF">DI536_13560</name>
</gene>
<evidence type="ECO:0000259" key="7">
    <source>
        <dbReference type="Pfam" id="PF08281"/>
    </source>
</evidence>
<evidence type="ECO:0000256" key="3">
    <source>
        <dbReference type="ARBA" id="ARBA00023082"/>
    </source>
</evidence>